<evidence type="ECO:0000313" key="4">
    <source>
        <dbReference type="EMBL" id="AVH55794.1"/>
    </source>
</evidence>
<evidence type="ECO:0000256" key="1">
    <source>
        <dbReference type="ARBA" id="ARBA00022450"/>
    </source>
</evidence>
<dbReference type="Pfam" id="PF00550">
    <property type="entry name" value="PP-binding"/>
    <property type="match status" value="1"/>
</dbReference>
<organism evidence="4 5">
    <name type="scientific">Streptomyces dengpaensis</name>
    <dbReference type="NCBI Taxonomy" id="2049881"/>
    <lineage>
        <taxon>Bacteria</taxon>
        <taxon>Bacillati</taxon>
        <taxon>Actinomycetota</taxon>
        <taxon>Actinomycetes</taxon>
        <taxon>Kitasatosporales</taxon>
        <taxon>Streptomycetaceae</taxon>
        <taxon>Streptomyces</taxon>
    </lineage>
</organism>
<dbReference type="SMART" id="SM00823">
    <property type="entry name" value="PKS_PP"/>
    <property type="match status" value="1"/>
</dbReference>
<keyword evidence="5" id="KW-1185">Reference proteome</keyword>
<name>A0ABM6SM94_9ACTN</name>
<evidence type="ECO:0000259" key="3">
    <source>
        <dbReference type="PROSITE" id="PS50075"/>
    </source>
</evidence>
<dbReference type="RefSeq" id="WP_099498767.1">
    <property type="nucleotide sequence ID" value="NZ_CP026652.1"/>
</dbReference>
<dbReference type="InterPro" id="IPR009081">
    <property type="entry name" value="PP-bd_ACP"/>
</dbReference>
<dbReference type="EMBL" id="CP026652">
    <property type="protein sequence ID" value="AVH55794.1"/>
    <property type="molecule type" value="Genomic_DNA"/>
</dbReference>
<accession>A0ABM6SM94</accession>
<keyword evidence="1" id="KW-0596">Phosphopantetheine</keyword>
<evidence type="ECO:0000256" key="2">
    <source>
        <dbReference type="ARBA" id="ARBA00022553"/>
    </source>
</evidence>
<dbReference type="Proteomes" id="UP000238413">
    <property type="component" value="Chromosome"/>
</dbReference>
<dbReference type="InterPro" id="IPR020806">
    <property type="entry name" value="PKS_PP-bd"/>
</dbReference>
<dbReference type="SUPFAM" id="SSF47336">
    <property type="entry name" value="ACP-like"/>
    <property type="match status" value="1"/>
</dbReference>
<reference evidence="4 5" key="1">
    <citation type="submission" date="2018-02" db="EMBL/GenBank/DDBJ databases">
        <title>Complete genome sequence of Streptomyces dengpaensis, the producer of angucyclines.</title>
        <authorList>
            <person name="Yumei L."/>
        </authorList>
    </citation>
    <scope>NUCLEOTIDE SEQUENCE [LARGE SCALE GENOMIC DNA]</scope>
    <source>
        <strain evidence="4 5">XZHG99</strain>
    </source>
</reference>
<keyword evidence="2" id="KW-0597">Phosphoprotein</keyword>
<gene>
    <name evidence="4" type="ORF">C4B68_08455</name>
</gene>
<sequence>MSEISDLPMLPTKQELHVWLTQVVADYLGNPPDALDPAKPLAEAGLDSVYALSICGEIEETLDVAVEPTLAWDHPSIDAITDHLHGIISTR</sequence>
<proteinExistence type="predicted"/>
<dbReference type="InterPro" id="IPR036736">
    <property type="entry name" value="ACP-like_sf"/>
</dbReference>
<dbReference type="Gene3D" id="1.10.1200.10">
    <property type="entry name" value="ACP-like"/>
    <property type="match status" value="1"/>
</dbReference>
<protein>
    <recommendedName>
        <fullName evidence="3">Carrier domain-containing protein</fullName>
    </recommendedName>
</protein>
<feature type="domain" description="Carrier" evidence="3">
    <location>
        <begin position="14"/>
        <end position="88"/>
    </location>
</feature>
<evidence type="ECO:0000313" key="5">
    <source>
        <dbReference type="Proteomes" id="UP000238413"/>
    </source>
</evidence>
<dbReference type="SMART" id="SM01294">
    <property type="entry name" value="PKS_PP_betabranch"/>
    <property type="match status" value="1"/>
</dbReference>
<dbReference type="PROSITE" id="PS50075">
    <property type="entry name" value="CARRIER"/>
    <property type="match status" value="1"/>
</dbReference>